<dbReference type="PROSITE" id="PS51257">
    <property type="entry name" value="PROKAR_LIPOPROTEIN"/>
    <property type="match status" value="1"/>
</dbReference>
<keyword evidence="3" id="KW-1185">Reference proteome</keyword>
<comment type="caution">
    <text evidence="2">The sequence shown here is derived from an EMBL/GenBank/DDBJ whole genome shotgun (WGS) entry which is preliminary data.</text>
</comment>
<reference evidence="2 3" key="1">
    <citation type="submission" date="2018-05" db="EMBL/GenBank/DDBJ databases">
        <authorList>
            <person name="Zhang Y.-J."/>
        </authorList>
    </citation>
    <scope>NUCLEOTIDE SEQUENCE [LARGE SCALE GENOMIC DNA]</scope>
    <source>
        <strain evidence="2 3">CY04</strain>
    </source>
</reference>
<dbReference type="EMBL" id="QHLQ01000033">
    <property type="protein sequence ID" value="NIZ63255.1"/>
    <property type="molecule type" value="Genomic_DNA"/>
</dbReference>
<keyword evidence="1" id="KW-0732">Signal</keyword>
<name>A0ABX0WFX5_9RHOB</name>
<evidence type="ECO:0008006" key="4">
    <source>
        <dbReference type="Google" id="ProtNLM"/>
    </source>
</evidence>
<protein>
    <recommendedName>
        <fullName evidence="4">Lipoprotein</fullName>
    </recommendedName>
</protein>
<feature type="signal peptide" evidence="1">
    <location>
        <begin position="1"/>
        <end position="18"/>
    </location>
</feature>
<proteinExistence type="predicted"/>
<accession>A0ABX0WFX5</accession>
<evidence type="ECO:0000313" key="3">
    <source>
        <dbReference type="Proteomes" id="UP001429564"/>
    </source>
</evidence>
<feature type="chain" id="PRO_5047425671" description="Lipoprotein" evidence="1">
    <location>
        <begin position="19"/>
        <end position="118"/>
    </location>
</feature>
<organism evidence="2 3">
    <name type="scientific">Parasedimentitalea denitrificans</name>
    <dbReference type="NCBI Taxonomy" id="2211118"/>
    <lineage>
        <taxon>Bacteria</taxon>
        <taxon>Pseudomonadati</taxon>
        <taxon>Pseudomonadota</taxon>
        <taxon>Alphaproteobacteria</taxon>
        <taxon>Rhodobacterales</taxon>
        <taxon>Paracoccaceae</taxon>
        <taxon>Parasedimentitalea</taxon>
    </lineage>
</organism>
<evidence type="ECO:0000313" key="2">
    <source>
        <dbReference type="EMBL" id="NIZ63255.1"/>
    </source>
</evidence>
<gene>
    <name evidence="2" type="ORF">DL239_20010</name>
</gene>
<evidence type="ECO:0000256" key="1">
    <source>
        <dbReference type="SAM" id="SignalP"/>
    </source>
</evidence>
<dbReference type="Proteomes" id="UP001429564">
    <property type="component" value="Unassembled WGS sequence"/>
</dbReference>
<sequence length="118" mass="12272">MKLSKNTLAPLMLVVALAGCEISRGGAGQMTNGEPIIGEIWQNSALEEGISITSVNGWQCTGKLTKAQSRATNSVITIPLTCSGDLTGTALVAVDRPKAEVDINFRLSNGKVGQLSVS</sequence>